<keyword evidence="3" id="KW-1185">Reference proteome</keyword>
<feature type="region of interest" description="Disordered" evidence="1">
    <location>
        <begin position="150"/>
        <end position="173"/>
    </location>
</feature>
<sequence length="210" mass="24118">MCLNYFEEWIFPFLLTLKKITFWIYTLTSHLTPDFYEFLFKYSSSHLVPTHITCGRTETVAKLLDFGEKPKRFDVALKVISKLPNEIAHEVYRRLSVYQIMALYHHADSSLRNADHRLQDFWAKNQRECCDGNSNAEKIYRVLADTANITKPSDPKRNLPPAAGTSSRPVSNEIKRNVTKSQHFEVFPPPIGAEKIKKSGRGSTFFCVAG</sequence>
<dbReference type="EMBL" id="CAJFDI010000003">
    <property type="protein sequence ID" value="CAD5222382.1"/>
    <property type="molecule type" value="Genomic_DNA"/>
</dbReference>
<proteinExistence type="predicted"/>
<dbReference type="EMBL" id="CAJFCV020000003">
    <property type="protein sequence ID" value="CAG9110039.1"/>
    <property type="molecule type" value="Genomic_DNA"/>
</dbReference>
<evidence type="ECO:0000313" key="2">
    <source>
        <dbReference type="EMBL" id="CAD5222382.1"/>
    </source>
</evidence>
<comment type="caution">
    <text evidence="2">The sequence shown here is derived from an EMBL/GenBank/DDBJ whole genome shotgun (WGS) entry which is preliminary data.</text>
</comment>
<gene>
    <name evidence="2" type="ORF">BXYJ_LOCUS7350</name>
</gene>
<accession>A0A7I8WH97</accession>
<name>A0A7I8WH97_BURXY</name>
<organism evidence="2 3">
    <name type="scientific">Bursaphelenchus xylophilus</name>
    <name type="common">Pinewood nematode worm</name>
    <name type="synonym">Aphelenchoides xylophilus</name>
    <dbReference type="NCBI Taxonomy" id="6326"/>
    <lineage>
        <taxon>Eukaryota</taxon>
        <taxon>Metazoa</taxon>
        <taxon>Ecdysozoa</taxon>
        <taxon>Nematoda</taxon>
        <taxon>Chromadorea</taxon>
        <taxon>Rhabditida</taxon>
        <taxon>Tylenchina</taxon>
        <taxon>Tylenchomorpha</taxon>
        <taxon>Aphelenchoidea</taxon>
        <taxon>Aphelenchoididae</taxon>
        <taxon>Bursaphelenchus</taxon>
    </lineage>
</organism>
<dbReference type="Proteomes" id="UP000659654">
    <property type="component" value="Unassembled WGS sequence"/>
</dbReference>
<dbReference type="Proteomes" id="UP000582659">
    <property type="component" value="Unassembled WGS sequence"/>
</dbReference>
<reference evidence="2" key="1">
    <citation type="submission" date="2020-09" db="EMBL/GenBank/DDBJ databases">
        <authorList>
            <person name="Kikuchi T."/>
        </authorList>
    </citation>
    <scope>NUCLEOTIDE SEQUENCE</scope>
    <source>
        <strain evidence="2">Ka4C1</strain>
    </source>
</reference>
<dbReference type="AlphaFoldDB" id="A0A7I8WH97"/>
<evidence type="ECO:0000256" key="1">
    <source>
        <dbReference type="SAM" id="MobiDB-lite"/>
    </source>
</evidence>
<evidence type="ECO:0000313" key="3">
    <source>
        <dbReference type="Proteomes" id="UP000659654"/>
    </source>
</evidence>
<protein>
    <submittedName>
        <fullName evidence="2">(pine wood nematode) hypothetical protein</fullName>
    </submittedName>
</protein>